<evidence type="ECO:0000256" key="7">
    <source>
        <dbReference type="ARBA" id="ARBA00023004"/>
    </source>
</evidence>
<keyword evidence="5" id="KW-0479">Metal-binding</keyword>
<keyword evidence="4" id="KW-0808">Transferase</keyword>
<dbReference type="GO" id="GO:0046872">
    <property type="term" value="F:metal ion binding"/>
    <property type="evidence" value="ECO:0007669"/>
    <property type="project" value="UniProtKB-KW"/>
</dbReference>
<dbReference type="InterPro" id="IPR015422">
    <property type="entry name" value="PyrdxlP-dep_Trfase_small"/>
</dbReference>
<dbReference type="InterPro" id="IPR016454">
    <property type="entry name" value="Cysteine_dSase"/>
</dbReference>
<evidence type="ECO:0000256" key="6">
    <source>
        <dbReference type="ARBA" id="ARBA00022898"/>
    </source>
</evidence>
<protein>
    <recommendedName>
        <fullName evidence="3">cysteine desulfurase</fullName>
        <ecNumber evidence="3">2.8.1.7</ecNumber>
    </recommendedName>
</protein>
<evidence type="ECO:0000256" key="1">
    <source>
        <dbReference type="ARBA" id="ARBA00001933"/>
    </source>
</evidence>
<dbReference type="InterPro" id="IPR015424">
    <property type="entry name" value="PyrdxlP-dep_Trfase"/>
</dbReference>
<dbReference type="Pfam" id="PF00266">
    <property type="entry name" value="Aminotran_5"/>
    <property type="match status" value="1"/>
</dbReference>
<sequence>MDSIYLDHAATSPMDPRVVDAMLPYFYEQFGNPSSIHHIGRAARQAVDEARAKLAECLHTSPNQLIITSGGTEADNLAVIGYALENESKGKHIITTQIEHHAVGHACAELEQRGFEVTYLPVDEIGRVSVEDVRKALRDDTILITIMYGNNEVGTIQPIKEIGEIVREHQAAFHTDAVQALGTVDINLAELPVDMLSLSAHKINGPKGIGLLYMKKGISARPLLFGGEQERKRRAGTENVAAIVGFKKAMEIAVETANEKRERYLGYSRIFFDTFTKMDINFGLNGDPVERLPHVLNISFPGVQVEALLVALDMANIAASSGSACTAGSLEPSHVLEAMYGNEGKERIFSAVRFSFGITNTEEEIEHAAKEIAKIVKRLQEQQQFIS</sequence>
<dbReference type="EC" id="2.8.1.7" evidence="3"/>
<evidence type="ECO:0000256" key="9">
    <source>
        <dbReference type="ARBA" id="ARBA00050776"/>
    </source>
</evidence>
<dbReference type="Gene3D" id="3.90.1150.10">
    <property type="entry name" value="Aspartate Aminotransferase, domain 1"/>
    <property type="match status" value="1"/>
</dbReference>
<accession>A0AAJ2KTI7</accession>
<keyword evidence="6" id="KW-0663">Pyridoxal phosphate</keyword>
<evidence type="ECO:0000256" key="2">
    <source>
        <dbReference type="ARBA" id="ARBA00006490"/>
    </source>
</evidence>
<evidence type="ECO:0000313" key="12">
    <source>
        <dbReference type="EMBL" id="MDV2883568.1"/>
    </source>
</evidence>
<dbReference type="PANTHER" id="PTHR11601">
    <property type="entry name" value="CYSTEINE DESULFURYLASE FAMILY MEMBER"/>
    <property type="match status" value="1"/>
</dbReference>
<dbReference type="RefSeq" id="WP_289236933.1">
    <property type="nucleotide sequence ID" value="NZ_CP117835.1"/>
</dbReference>
<keyword evidence="8" id="KW-0411">Iron-sulfur</keyword>
<dbReference type="InterPro" id="IPR000192">
    <property type="entry name" value="Aminotrans_V_dom"/>
</dbReference>
<dbReference type="GO" id="GO:0031071">
    <property type="term" value="F:cysteine desulfurase activity"/>
    <property type="evidence" value="ECO:0007669"/>
    <property type="project" value="UniProtKB-EC"/>
</dbReference>
<gene>
    <name evidence="12" type="ORF">RYX45_00145</name>
</gene>
<keyword evidence="7" id="KW-0408">Iron</keyword>
<dbReference type="PROSITE" id="PS00595">
    <property type="entry name" value="AA_TRANSFER_CLASS_5"/>
    <property type="match status" value="1"/>
</dbReference>
<evidence type="ECO:0000313" key="13">
    <source>
        <dbReference type="Proteomes" id="UP001285636"/>
    </source>
</evidence>
<comment type="caution">
    <text evidence="12">The sequence shown here is derived from an EMBL/GenBank/DDBJ whole genome shotgun (WGS) entry which is preliminary data.</text>
</comment>
<evidence type="ECO:0000256" key="5">
    <source>
        <dbReference type="ARBA" id="ARBA00022723"/>
    </source>
</evidence>
<dbReference type="InterPro" id="IPR020578">
    <property type="entry name" value="Aminotrans_V_PyrdxlP_BS"/>
</dbReference>
<dbReference type="PANTHER" id="PTHR11601:SF34">
    <property type="entry name" value="CYSTEINE DESULFURASE"/>
    <property type="match status" value="1"/>
</dbReference>
<dbReference type="GO" id="GO:0051536">
    <property type="term" value="F:iron-sulfur cluster binding"/>
    <property type="evidence" value="ECO:0007669"/>
    <property type="project" value="UniProtKB-KW"/>
</dbReference>
<dbReference type="InterPro" id="IPR015421">
    <property type="entry name" value="PyrdxlP-dep_Trfase_major"/>
</dbReference>
<organism evidence="12 13">
    <name type="scientific">Alkalihalophilus pseudofirmus</name>
    <name type="common">Bacillus pseudofirmus</name>
    <dbReference type="NCBI Taxonomy" id="79885"/>
    <lineage>
        <taxon>Bacteria</taxon>
        <taxon>Bacillati</taxon>
        <taxon>Bacillota</taxon>
        <taxon>Bacilli</taxon>
        <taxon>Bacillales</taxon>
        <taxon>Bacillaceae</taxon>
        <taxon>Alkalihalophilus</taxon>
    </lineage>
</organism>
<name>A0AAJ2KTI7_ALKPS</name>
<evidence type="ECO:0000256" key="4">
    <source>
        <dbReference type="ARBA" id="ARBA00022679"/>
    </source>
</evidence>
<dbReference type="AlphaFoldDB" id="A0AAJ2KTI7"/>
<dbReference type="Gene3D" id="1.10.260.50">
    <property type="match status" value="1"/>
</dbReference>
<dbReference type="EMBL" id="JAWJAY010000001">
    <property type="protein sequence ID" value="MDV2883568.1"/>
    <property type="molecule type" value="Genomic_DNA"/>
</dbReference>
<comment type="similarity">
    <text evidence="2">Belongs to the class-V pyridoxal-phosphate-dependent aminotransferase family. NifS/IscS subfamily.</text>
</comment>
<evidence type="ECO:0000259" key="11">
    <source>
        <dbReference type="Pfam" id="PF00266"/>
    </source>
</evidence>
<evidence type="ECO:0000256" key="3">
    <source>
        <dbReference type="ARBA" id="ARBA00012239"/>
    </source>
</evidence>
<dbReference type="PIRSF" id="PIRSF005572">
    <property type="entry name" value="NifS"/>
    <property type="match status" value="1"/>
</dbReference>
<reference evidence="12" key="1">
    <citation type="submission" date="2023-10" db="EMBL/GenBank/DDBJ databases">
        <title>Screening of Alkalihalophilus pseudofirmusBZ-TG-HK211 and Its Alleviation of Salt Stress on Rapeseed Growth.</title>
        <authorList>
            <person name="Zhao B."/>
            <person name="Guo T."/>
        </authorList>
    </citation>
    <scope>NUCLEOTIDE SEQUENCE</scope>
    <source>
        <strain evidence="12">BZ-TG-HK211</strain>
    </source>
</reference>
<comment type="cofactor">
    <cofactor evidence="1 10">
        <name>pyridoxal 5'-phosphate</name>
        <dbReference type="ChEBI" id="CHEBI:597326"/>
    </cofactor>
</comment>
<evidence type="ECO:0000256" key="8">
    <source>
        <dbReference type="ARBA" id="ARBA00023014"/>
    </source>
</evidence>
<dbReference type="FunFam" id="3.40.640.10:FF:000084">
    <property type="entry name" value="IscS-like cysteine desulfurase"/>
    <property type="match status" value="1"/>
</dbReference>
<evidence type="ECO:0000256" key="10">
    <source>
        <dbReference type="RuleBase" id="RU004504"/>
    </source>
</evidence>
<feature type="domain" description="Aminotransferase class V" evidence="11">
    <location>
        <begin position="4"/>
        <end position="366"/>
    </location>
</feature>
<dbReference type="Gene3D" id="3.40.640.10">
    <property type="entry name" value="Type I PLP-dependent aspartate aminotransferase-like (Major domain)"/>
    <property type="match status" value="1"/>
</dbReference>
<dbReference type="SUPFAM" id="SSF53383">
    <property type="entry name" value="PLP-dependent transferases"/>
    <property type="match status" value="1"/>
</dbReference>
<comment type="catalytic activity">
    <reaction evidence="9">
        <text>(sulfur carrier)-H + L-cysteine = (sulfur carrier)-SH + L-alanine</text>
        <dbReference type="Rhea" id="RHEA:43892"/>
        <dbReference type="Rhea" id="RHEA-COMP:14737"/>
        <dbReference type="Rhea" id="RHEA-COMP:14739"/>
        <dbReference type="ChEBI" id="CHEBI:29917"/>
        <dbReference type="ChEBI" id="CHEBI:35235"/>
        <dbReference type="ChEBI" id="CHEBI:57972"/>
        <dbReference type="ChEBI" id="CHEBI:64428"/>
        <dbReference type="EC" id="2.8.1.7"/>
    </reaction>
</comment>
<dbReference type="Proteomes" id="UP001285636">
    <property type="component" value="Unassembled WGS sequence"/>
</dbReference>
<proteinExistence type="inferred from homology"/>